<keyword evidence="4 12" id="KW-0963">Cytoplasm</keyword>
<evidence type="ECO:0000256" key="6">
    <source>
        <dbReference type="ARBA" id="ARBA00022723"/>
    </source>
</evidence>
<sequence length="458" mass="52913">MLSIFNSLTRQQEDFIPIEPNKIRMYVCGMTVYDYCHIGHARSLIAFDMIRRYLMHKGFDVHFVRNITDIDDKIIKRANERGITIHELTDEFINAMHEDCAKLNVLTPDSEPRATDAIAGMIELIKGLISKGLAYAVPDGDVYYRVRSFKDYGKLSNQNIDELRSGERVEVQSDKEDPLDFVLWKRAKAGEPYWESPWGQGRPGWHIECSVMSKETLGNHFDIHGGGMDLKFPHHECEIAQSEGYHEEPMANYWMHNGFININNEKMSKSLGNFFTIRDVLKYFPAEVLRFFMLNSHYRTHVNYSDDLLNQAWNGLRRLYTALNDAPEALPAFDPNHPIAVRFSEVMDDDFNTPQAIDLLFEAANLYNKHHDPKDYVVLKTLGNVLGLLEANPDHFLKSAPNQSDDDTDLIEALIAERNEARANKNWAESDRIRDELKARNVVLEDKQGKTTWRRETQ</sequence>
<comment type="similarity">
    <text evidence="2 12">Belongs to the class-I aminoacyl-tRNA synthetase family.</text>
</comment>
<gene>
    <name evidence="12 14" type="primary">cysS</name>
    <name evidence="14" type="ORF">J7561_06190</name>
</gene>
<dbReference type="EMBL" id="JAGIBU010000004">
    <property type="protein sequence ID" value="MBS7824793.1"/>
    <property type="molecule type" value="Genomic_DNA"/>
</dbReference>
<feature type="binding site" evidence="12">
    <location>
        <position position="234"/>
    </location>
    <ligand>
        <name>Zn(2+)</name>
        <dbReference type="ChEBI" id="CHEBI:29105"/>
    </ligand>
</feature>
<feature type="binding site" evidence="12">
    <location>
        <position position="209"/>
    </location>
    <ligand>
        <name>Zn(2+)</name>
        <dbReference type="ChEBI" id="CHEBI:29105"/>
    </ligand>
</feature>
<feature type="domain" description="Cysteinyl-tRNA synthetase class Ia DALR" evidence="13">
    <location>
        <begin position="342"/>
        <end position="397"/>
    </location>
</feature>
<feature type="short sequence motif" description="'HIGH' region" evidence="12">
    <location>
        <begin position="30"/>
        <end position="40"/>
    </location>
</feature>
<dbReference type="Pfam" id="PF23493">
    <property type="entry name" value="CysS_C"/>
    <property type="match status" value="1"/>
</dbReference>
<dbReference type="GO" id="GO:0004817">
    <property type="term" value="F:cysteine-tRNA ligase activity"/>
    <property type="evidence" value="ECO:0007669"/>
    <property type="project" value="UniProtKB-UniRule"/>
</dbReference>
<dbReference type="Pfam" id="PF01406">
    <property type="entry name" value="tRNA-synt_1e"/>
    <property type="match status" value="1"/>
</dbReference>
<dbReference type="InterPro" id="IPR014729">
    <property type="entry name" value="Rossmann-like_a/b/a_fold"/>
</dbReference>
<feature type="binding site" evidence="12">
    <location>
        <position position="238"/>
    </location>
    <ligand>
        <name>Zn(2+)</name>
        <dbReference type="ChEBI" id="CHEBI:29105"/>
    </ligand>
</feature>
<dbReference type="HAMAP" id="MF_00041">
    <property type="entry name" value="Cys_tRNA_synth"/>
    <property type="match status" value="1"/>
</dbReference>
<dbReference type="Proteomes" id="UP000680020">
    <property type="component" value="Unassembled WGS sequence"/>
</dbReference>
<dbReference type="GO" id="GO:0006423">
    <property type="term" value="P:cysteinyl-tRNA aminoacylation"/>
    <property type="evidence" value="ECO:0007669"/>
    <property type="project" value="UniProtKB-UniRule"/>
</dbReference>
<comment type="subcellular location">
    <subcellularLocation>
        <location evidence="1 12">Cytoplasm</location>
    </subcellularLocation>
</comment>
<evidence type="ECO:0000259" key="13">
    <source>
        <dbReference type="SMART" id="SM00840"/>
    </source>
</evidence>
<evidence type="ECO:0000256" key="8">
    <source>
        <dbReference type="ARBA" id="ARBA00022833"/>
    </source>
</evidence>
<dbReference type="PANTHER" id="PTHR10890:SF3">
    <property type="entry name" value="CYSTEINE--TRNA LIGASE, CYTOPLASMIC"/>
    <property type="match status" value="1"/>
</dbReference>
<proteinExistence type="inferred from homology"/>
<dbReference type="InterPro" id="IPR015803">
    <property type="entry name" value="Cys-tRNA-ligase"/>
</dbReference>
<keyword evidence="8 12" id="KW-0862">Zinc</keyword>
<dbReference type="RefSeq" id="WP_213403965.1">
    <property type="nucleotide sequence ID" value="NZ_JAGIBT010000005.1"/>
</dbReference>
<feature type="short sequence motif" description="'KMSKS' region" evidence="12">
    <location>
        <begin position="266"/>
        <end position="270"/>
    </location>
</feature>
<comment type="cofactor">
    <cofactor evidence="12">
        <name>Zn(2+)</name>
        <dbReference type="ChEBI" id="CHEBI:29105"/>
    </cofactor>
    <text evidence="12">Binds 1 zinc ion per subunit.</text>
</comment>
<dbReference type="SMART" id="SM00840">
    <property type="entry name" value="DALR_2"/>
    <property type="match status" value="1"/>
</dbReference>
<evidence type="ECO:0000256" key="3">
    <source>
        <dbReference type="ARBA" id="ARBA00011245"/>
    </source>
</evidence>
<organism evidence="14 15">
    <name type="scientific">Wohlfahrtiimonas chitiniclastica</name>
    <dbReference type="NCBI Taxonomy" id="400946"/>
    <lineage>
        <taxon>Bacteria</taxon>
        <taxon>Pseudomonadati</taxon>
        <taxon>Pseudomonadota</taxon>
        <taxon>Gammaproteobacteria</taxon>
        <taxon>Cardiobacteriales</taxon>
        <taxon>Ignatzschineriaceae</taxon>
        <taxon>Wohlfahrtiimonas</taxon>
    </lineage>
</organism>
<dbReference type="GO" id="GO:0005524">
    <property type="term" value="F:ATP binding"/>
    <property type="evidence" value="ECO:0007669"/>
    <property type="project" value="UniProtKB-UniRule"/>
</dbReference>
<comment type="subunit">
    <text evidence="3 12">Monomer.</text>
</comment>
<keyword evidence="7 12" id="KW-0547">Nucleotide-binding</keyword>
<dbReference type="InterPro" id="IPR032678">
    <property type="entry name" value="tRNA-synt_1_cat_dom"/>
</dbReference>
<dbReference type="Gene3D" id="3.40.50.620">
    <property type="entry name" value="HUPs"/>
    <property type="match status" value="1"/>
</dbReference>
<name>A0AB35C2T5_9GAMM</name>
<dbReference type="InterPro" id="IPR009080">
    <property type="entry name" value="tRNAsynth_Ia_anticodon-bd"/>
</dbReference>
<dbReference type="SUPFAM" id="SSF52374">
    <property type="entry name" value="Nucleotidylyl transferase"/>
    <property type="match status" value="1"/>
</dbReference>
<dbReference type="EC" id="6.1.1.16" evidence="12"/>
<evidence type="ECO:0000256" key="5">
    <source>
        <dbReference type="ARBA" id="ARBA00022598"/>
    </source>
</evidence>
<accession>A0AB35C2T5</accession>
<dbReference type="PRINTS" id="PR00983">
    <property type="entry name" value="TRNASYNTHCYS"/>
</dbReference>
<protein>
    <recommendedName>
        <fullName evidence="12">Cysteine--tRNA ligase</fullName>
        <ecNumber evidence="12">6.1.1.16</ecNumber>
    </recommendedName>
    <alternativeName>
        <fullName evidence="12">Cysteinyl-tRNA synthetase</fullName>
        <shortName evidence="12">CysRS</shortName>
    </alternativeName>
</protein>
<comment type="catalytic activity">
    <reaction evidence="12">
        <text>tRNA(Cys) + L-cysteine + ATP = L-cysteinyl-tRNA(Cys) + AMP + diphosphate</text>
        <dbReference type="Rhea" id="RHEA:17773"/>
        <dbReference type="Rhea" id="RHEA-COMP:9661"/>
        <dbReference type="Rhea" id="RHEA-COMP:9679"/>
        <dbReference type="ChEBI" id="CHEBI:30616"/>
        <dbReference type="ChEBI" id="CHEBI:33019"/>
        <dbReference type="ChEBI" id="CHEBI:35235"/>
        <dbReference type="ChEBI" id="CHEBI:78442"/>
        <dbReference type="ChEBI" id="CHEBI:78517"/>
        <dbReference type="ChEBI" id="CHEBI:456215"/>
        <dbReference type="EC" id="6.1.1.16"/>
    </reaction>
</comment>
<keyword evidence="9 12" id="KW-0067">ATP-binding</keyword>
<keyword evidence="11 12" id="KW-0030">Aminoacyl-tRNA synthetase</keyword>
<evidence type="ECO:0000256" key="4">
    <source>
        <dbReference type="ARBA" id="ARBA00022490"/>
    </source>
</evidence>
<evidence type="ECO:0000313" key="14">
    <source>
        <dbReference type="EMBL" id="MBS7824793.1"/>
    </source>
</evidence>
<evidence type="ECO:0000256" key="11">
    <source>
        <dbReference type="ARBA" id="ARBA00023146"/>
    </source>
</evidence>
<dbReference type="GO" id="GO:0005829">
    <property type="term" value="C:cytosol"/>
    <property type="evidence" value="ECO:0007669"/>
    <property type="project" value="TreeGrafter"/>
</dbReference>
<dbReference type="SUPFAM" id="SSF47323">
    <property type="entry name" value="Anticodon-binding domain of a subclass of class I aminoacyl-tRNA synthetases"/>
    <property type="match status" value="1"/>
</dbReference>
<dbReference type="GO" id="GO:0008270">
    <property type="term" value="F:zinc ion binding"/>
    <property type="evidence" value="ECO:0007669"/>
    <property type="project" value="UniProtKB-UniRule"/>
</dbReference>
<evidence type="ECO:0000256" key="1">
    <source>
        <dbReference type="ARBA" id="ARBA00004496"/>
    </source>
</evidence>
<evidence type="ECO:0000256" key="9">
    <source>
        <dbReference type="ARBA" id="ARBA00022840"/>
    </source>
</evidence>
<dbReference type="PANTHER" id="PTHR10890">
    <property type="entry name" value="CYSTEINYL-TRNA SYNTHETASE"/>
    <property type="match status" value="1"/>
</dbReference>
<keyword evidence="5 12" id="KW-0436">Ligase</keyword>
<reference evidence="14" key="1">
    <citation type="submission" date="2021-03" db="EMBL/GenBank/DDBJ databases">
        <title>Identification and antibiotic profiling of Wohlfahrtiimonas chitiniclastica, an underestimated human pathogen.</title>
        <authorList>
            <person name="Kopf A."/>
            <person name="Bunk B."/>
            <person name="Coldewey S."/>
            <person name="Gunzer F."/>
            <person name="Riedel T."/>
            <person name="Schroettner P."/>
        </authorList>
    </citation>
    <scope>NUCLEOTIDE SEQUENCE</scope>
    <source>
        <strain evidence="14">DSM 100917</strain>
    </source>
</reference>
<dbReference type="InterPro" id="IPR015273">
    <property type="entry name" value="Cys-tRNA-synt_Ia_DALR"/>
</dbReference>
<dbReference type="CDD" id="cd00672">
    <property type="entry name" value="CysRS_core"/>
    <property type="match status" value="1"/>
</dbReference>
<comment type="caution">
    <text evidence="14">The sequence shown here is derived from an EMBL/GenBank/DDBJ whole genome shotgun (WGS) entry which is preliminary data.</text>
</comment>
<feature type="binding site" evidence="12">
    <location>
        <position position="269"/>
    </location>
    <ligand>
        <name>ATP</name>
        <dbReference type="ChEBI" id="CHEBI:30616"/>
    </ligand>
</feature>
<dbReference type="InterPro" id="IPR024909">
    <property type="entry name" value="Cys-tRNA/MSH_ligase"/>
</dbReference>
<feature type="binding site" evidence="12">
    <location>
        <position position="28"/>
    </location>
    <ligand>
        <name>Zn(2+)</name>
        <dbReference type="ChEBI" id="CHEBI:29105"/>
    </ligand>
</feature>
<evidence type="ECO:0000256" key="12">
    <source>
        <dbReference type="HAMAP-Rule" id="MF_00041"/>
    </source>
</evidence>
<dbReference type="Gene3D" id="1.20.120.1910">
    <property type="entry name" value="Cysteine-tRNA ligase, C-terminal anti-codon recognition domain"/>
    <property type="match status" value="1"/>
</dbReference>
<dbReference type="Pfam" id="PF09190">
    <property type="entry name" value="DALR_2"/>
    <property type="match status" value="1"/>
</dbReference>
<dbReference type="FunFam" id="3.40.50.620:FF:000009">
    <property type="entry name" value="Cysteine--tRNA ligase"/>
    <property type="match status" value="1"/>
</dbReference>
<evidence type="ECO:0000256" key="10">
    <source>
        <dbReference type="ARBA" id="ARBA00022917"/>
    </source>
</evidence>
<dbReference type="NCBIfam" id="TIGR00435">
    <property type="entry name" value="cysS"/>
    <property type="match status" value="1"/>
</dbReference>
<evidence type="ECO:0000256" key="7">
    <source>
        <dbReference type="ARBA" id="ARBA00022741"/>
    </source>
</evidence>
<evidence type="ECO:0000256" key="2">
    <source>
        <dbReference type="ARBA" id="ARBA00005594"/>
    </source>
</evidence>
<keyword evidence="10 12" id="KW-0648">Protein biosynthesis</keyword>
<dbReference type="AlphaFoldDB" id="A0AB35C2T5"/>
<dbReference type="CDD" id="cd07963">
    <property type="entry name" value="Anticodon_Ia_Cys"/>
    <property type="match status" value="1"/>
</dbReference>
<keyword evidence="6 12" id="KW-0479">Metal-binding</keyword>
<evidence type="ECO:0000313" key="15">
    <source>
        <dbReference type="Proteomes" id="UP000680020"/>
    </source>
</evidence>
<dbReference type="InterPro" id="IPR056411">
    <property type="entry name" value="CysS_C"/>
</dbReference>